<proteinExistence type="predicted"/>
<keyword evidence="4" id="KW-1185">Reference proteome</keyword>
<evidence type="ECO:0000256" key="1">
    <source>
        <dbReference type="SAM" id="MobiDB-lite"/>
    </source>
</evidence>
<feature type="compositionally biased region" description="Polar residues" evidence="1">
    <location>
        <begin position="1"/>
        <end position="10"/>
    </location>
</feature>
<gene>
    <name evidence="3" type="ORF">MALV_39880</name>
</gene>
<keyword evidence="2" id="KW-1133">Transmembrane helix</keyword>
<keyword evidence="2" id="KW-0812">Transmembrane</keyword>
<feature type="compositionally biased region" description="Pro residues" evidence="1">
    <location>
        <begin position="116"/>
        <end position="126"/>
    </location>
</feature>
<evidence type="ECO:0000313" key="3">
    <source>
        <dbReference type="EMBL" id="BBX28863.1"/>
    </source>
</evidence>
<dbReference type="EMBL" id="AP022565">
    <property type="protein sequence ID" value="BBX28863.1"/>
    <property type="molecule type" value="Genomic_DNA"/>
</dbReference>
<keyword evidence="2" id="KW-0472">Membrane</keyword>
<sequence>MLDVMTQTSPDPDPATEPVVARPAERTPSRLLQALAWVGIAAGSIFIVAMVFGAGFFLGAHSDGGGHHHRGGHDRGGMMMHHPGGMGGPGGMEHGRGMMPPWGPGGPGSGSDRPETPPTPAPPARP</sequence>
<accession>A0A6N4UYF0</accession>
<feature type="region of interest" description="Disordered" evidence="1">
    <location>
        <begin position="63"/>
        <end position="126"/>
    </location>
</feature>
<evidence type="ECO:0000256" key="2">
    <source>
        <dbReference type="SAM" id="Phobius"/>
    </source>
</evidence>
<reference evidence="3 4" key="1">
    <citation type="journal article" date="2019" name="Emerg. Microbes Infect.">
        <title>Comprehensive subspecies identification of 175 nontuberculous mycobacteria species based on 7547 genomic profiles.</title>
        <authorList>
            <person name="Matsumoto Y."/>
            <person name="Kinjo T."/>
            <person name="Motooka D."/>
            <person name="Nabeya D."/>
            <person name="Jung N."/>
            <person name="Uechi K."/>
            <person name="Horii T."/>
            <person name="Iida T."/>
            <person name="Fujita J."/>
            <person name="Nakamura S."/>
        </authorList>
    </citation>
    <scope>NUCLEOTIDE SEQUENCE [LARGE SCALE GENOMIC DNA]</scope>
    <source>
        <strain evidence="3 4">JCM 12272</strain>
    </source>
</reference>
<dbReference type="AlphaFoldDB" id="A0A6N4UYF0"/>
<protein>
    <recommendedName>
        <fullName evidence="5">Proline rich protein</fullName>
    </recommendedName>
</protein>
<evidence type="ECO:0008006" key="5">
    <source>
        <dbReference type="Google" id="ProtNLM"/>
    </source>
</evidence>
<evidence type="ECO:0000313" key="4">
    <source>
        <dbReference type="Proteomes" id="UP000466906"/>
    </source>
</evidence>
<feature type="transmembrane region" description="Helical" evidence="2">
    <location>
        <begin position="34"/>
        <end position="60"/>
    </location>
</feature>
<name>A0A6N4UYF0_9MYCO</name>
<dbReference type="KEGG" id="malv:MALV_39880"/>
<feature type="region of interest" description="Disordered" evidence="1">
    <location>
        <begin position="1"/>
        <end position="26"/>
    </location>
</feature>
<dbReference type="Proteomes" id="UP000466906">
    <property type="component" value="Chromosome"/>
</dbReference>
<organism evidence="3 4">
    <name type="scientific">Mycolicibacterium alvei</name>
    <dbReference type="NCBI Taxonomy" id="67081"/>
    <lineage>
        <taxon>Bacteria</taxon>
        <taxon>Bacillati</taxon>
        <taxon>Actinomycetota</taxon>
        <taxon>Actinomycetes</taxon>
        <taxon>Mycobacteriales</taxon>
        <taxon>Mycobacteriaceae</taxon>
        <taxon>Mycolicibacterium</taxon>
    </lineage>
</organism>